<dbReference type="InterPro" id="IPR029044">
    <property type="entry name" value="Nucleotide-diphossugar_trans"/>
</dbReference>
<dbReference type="Gene3D" id="3.90.550.10">
    <property type="entry name" value="Spore Coat Polysaccharide Biosynthesis Protein SpsA, Chain A"/>
    <property type="match status" value="1"/>
</dbReference>
<dbReference type="CDD" id="cd08321">
    <property type="entry name" value="Pyrin_ASC-like"/>
    <property type="match status" value="1"/>
</dbReference>
<dbReference type="InterPro" id="IPR043136">
    <property type="entry name" value="B30.2/SPRY_sf"/>
</dbReference>
<organism evidence="4 5">
    <name type="scientific">Zoarces viviparus</name>
    <name type="common">Viviparous eelpout</name>
    <name type="synonym">Blennius viviparus</name>
    <dbReference type="NCBI Taxonomy" id="48416"/>
    <lineage>
        <taxon>Eukaryota</taxon>
        <taxon>Metazoa</taxon>
        <taxon>Chordata</taxon>
        <taxon>Craniata</taxon>
        <taxon>Vertebrata</taxon>
        <taxon>Euteleostomi</taxon>
        <taxon>Actinopterygii</taxon>
        <taxon>Neopterygii</taxon>
        <taxon>Teleostei</taxon>
        <taxon>Neoteleostei</taxon>
        <taxon>Acanthomorphata</taxon>
        <taxon>Eupercaria</taxon>
        <taxon>Perciformes</taxon>
        <taxon>Cottioidei</taxon>
        <taxon>Zoarcales</taxon>
        <taxon>Zoarcidae</taxon>
        <taxon>Zoarcinae</taxon>
        <taxon>Zoarces</taxon>
    </lineage>
</organism>
<dbReference type="CDD" id="cd00761">
    <property type="entry name" value="Glyco_tranf_GTA_type"/>
    <property type="match status" value="1"/>
</dbReference>
<dbReference type="SUPFAM" id="SSF47986">
    <property type="entry name" value="DEATH domain"/>
    <property type="match status" value="1"/>
</dbReference>
<dbReference type="InterPro" id="IPR032675">
    <property type="entry name" value="LRR_dom_sf"/>
</dbReference>
<dbReference type="InterPro" id="IPR011029">
    <property type="entry name" value="DEATH-like_dom_sf"/>
</dbReference>
<dbReference type="Pfam" id="PF13765">
    <property type="entry name" value="PRY"/>
    <property type="match status" value="1"/>
</dbReference>
<keyword evidence="2" id="KW-0677">Repeat</keyword>
<dbReference type="SUPFAM" id="SSF52047">
    <property type="entry name" value="RNI-like"/>
    <property type="match status" value="1"/>
</dbReference>
<proteinExistence type="predicted"/>
<evidence type="ECO:0000313" key="5">
    <source>
        <dbReference type="Proteomes" id="UP001488805"/>
    </source>
</evidence>
<dbReference type="SMART" id="SM01289">
    <property type="entry name" value="PYRIN"/>
    <property type="match status" value="1"/>
</dbReference>
<dbReference type="Proteomes" id="UP001488805">
    <property type="component" value="Unassembled WGS sequence"/>
</dbReference>
<dbReference type="Pfam" id="PF02758">
    <property type="entry name" value="PYRIN"/>
    <property type="match status" value="1"/>
</dbReference>
<keyword evidence="5" id="KW-1185">Reference proteome</keyword>
<name>A0AAW1FMH6_ZOAVI</name>
<evidence type="ECO:0000256" key="1">
    <source>
        <dbReference type="ARBA" id="ARBA00022614"/>
    </source>
</evidence>
<accession>A0AAW1FMH6</accession>
<comment type="caution">
    <text evidence="4">The sequence shown here is derived from an EMBL/GenBank/DDBJ whole genome shotgun (WGS) entry which is preliminary data.</text>
</comment>
<dbReference type="InterPro" id="IPR001611">
    <property type="entry name" value="Leu-rich_rpt"/>
</dbReference>
<dbReference type="AlphaFoldDB" id="A0AAW1FMH6"/>
<dbReference type="InterPro" id="IPR004020">
    <property type="entry name" value="DAPIN"/>
</dbReference>
<keyword evidence="1" id="KW-0433">Leucine-rich repeat</keyword>
<reference evidence="4 5" key="1">
    <citation type="journal article" date="2024" name="Genome Biol. Evol.">
        <title>Chromosome-level genome assembly of the viviparous eelpout Zoarces viviparus.</title>
        <authorList>
            <person name="Fuhrmann N."/>
            <person name="Brasseur M.V."/>
            <person name="Bakowski C.E."/>
            <person name="Podsiadlowski L."/>
            <person name="Prost S."/>
            <person name="Krehenwinkel H."/>
            <person name="Mayer C."/>
        </authorList>
    </citation>
    <scope>NUCLEOTIDE SEQUENCE [LARGE SCALE GENOMIC DNA]</scope>
    <source>
        <strain evidence="4">NO-MEL_2022_Ind0_liver</strain>
    </source>
</reference>
<protein>
    <recommendedName>
        <fullName evidence="3">Pyrin domain-containing protein</fullName>
    </recommendedName>
</protein>
<evidence type="ECO:0000259" key="3">
    <source>
        <dbReference type="PROSITE" id="PS50824"/>
    </source>
</evidence>
<gene>
    <name evidence="4" type="ORF">VZT92_008074</name>
</gene>
<sequence>MARPVELLAILEDLADGEFKKFKWYLQQAEVLGSFSPIPKSQLEKADRMDTVDEIIRTYEKNAVEVTIMVLKLINKNDLVQRLSNISSTSKETLIDCQRKWSALVFVLLSSESKLDVFDLKKFSGSEESLLRLLPVLQASSLSLLSGCNLSQRSCDALASALSSPTSNVRELDLSYNNMMDPQLQVLTDGLKDPQCRLKTLRLTNCNLTSVSGEVLSSVLSCPSSSLKELDLNYNELKDEGVKRLSVGLESPHCRLETLSLIGCALTWDSCDDVGSFLSSKSSGLRQLDLSMNDLQDSGVLVFSTGLENPRCKLETLRLRACNLSKKSCETLASVLNVQTSILKELDLSNNYLKDLGVTVLSAGLESPHCNLETLRLSECKLSERSCAALASALSSQTSSLKELDLNSNDLQDSGVKLLSAGLETPQCILETLSLSGCQVTEEGCASLVSALSSNPSHLRELDLSYNHPGDAGVKLLSAGLDDPQWRLETLKVDHGGVQRLKAGLRKYACEVTLDPNTAHRQLILSEHNRQLGLLCEAAVRLTAYICSHVTVVTKTFLRYTQLKVLLSSIRRFYSNIEVIIADDSFEPENITGEHIRQYIMPPAQGWFAGRNLAVSQVTTKYLLWVDDDFVFTEETKIEKLVEVMEAVPELDVLGASVQGNQFYFSLIYEEGEEMDGGCLYRKSQGKFHPLPGYPQCFLASGVVNFFLARTHAVQRVGFDPKLQRVAHSEFFMDGLGSLMVASCDHVSIGHQPKTGHGKDEALYKRFRHPAGGDTELKLQLHFFKNHLKCIKYG</sequence>
<feature type="domain" description="Pyrin" evidence="3">
    <location>
        <begin position="1"/>
        <end position="89"/>
    </location>
</feature>
<dbReference type="PANTHER" id="PTHR24106">
    <property type="entry name" value="NACHT, LRR AND CARD DOMAINS-CONTAINING"/>
    <property type="match status" value="1"/>
</dbReference>
<dbReference type="Pfam" id="PF13516">
    <property type="entry name" value="LRR_6"/>
    <property type="match status" value="5"/>
</dbReference>
<evidence type="ECO:0000313" key="4">
    <source>
        <dbReference type="EMBL" id="KAK9535707.1"/>
    </source>
</evidence>
<dbReference type="SMART" id="SM00368">
    <property type="entry name" value="LRR_RI"/>
    <property type="match status" value="12"/>
</dbReference>
<dbReference type="PROSITE" id="PS50824">
    <property type="entry name" value="DAPIN"/>
    <property type="match status" value="1"/>
</dbReference>
<dbReference type="EMBL" id="JBCEZU010000056">
    <property type="protein sequence ID" value="KAK9535707.1"/>
    <property type="molecule type" value="Genomic_DNA"/>
</dbReference>
<dbReference type="InterPro" id="IPR051261">
    <property type="entry name" value="NLR"/>
</dbReference>
<dbReference type="Gene3D" id="1.10.533.10">
    <property type="entry name" value="Death Domain, Fas"/>
    <property type="match status" value="1"/>
</dbReference>
<dbReference type="InterPro" id="IPR006574">
    <property type="entry name" value="PRY"/>
</dbReference>
<dbReference type="SUPFAM" id="SSF53448">
    <property type="entry name" value="Nucleotide-diphospho-sugar transferases"/>
    <property type="match status" value="1"/>
</dbReference>
<dbReference type="Gene3D" id="2.60.120.920">
    <property type="match status" value="1"/>
</dbReference>
<evidence type="ECO:0000256" key="2">
    <source>
        <dbReference type="ARBA" id="ARBA00022737"/>
    </source>
</evidence>
<dbReference type="Pfam" id="PF00535">
    <property type="entry name" value="Glycos_transf_2"/>
    <property type="match status" value="1"/>
</dbReference>
<dbReference type="InterPro" id="IPR001173">
    <property type="entry name" value="Glyco_trans_2-like"/>
</dbReference>
<dbReference type="Gene3D" id="3.80.10.10">
    <property type="entry name" value="Ribonuclease Inhibitor"/>
    <property type="match status" value="3"/>
</dbReference>